<dbReference type="Pfam" id="PF00497">
    <property type="entry name" value="SBP_bac_3"/>
    <property type="match status" value="1"/>
</dbReference>
<evidence type="ECO:0000259" key="4">
    <source>
        <dbReference type="SMART" id="SM00079"/>
    </source>
</evidence>
<evidence type="ECO:0000259" key="3">
    <source>
        <dbReference type="SMART" id="SM00062"/>
    </source>
</evidence>
<evidence type="ECO:0000313" key="6">
    <source>
        <dbReference type="Proteomes" id="UP000186795"/>
    </source>
</evidence>
<keyword evidence="6" id="KW-1185">Reference proteome</keyword>
<dbReference type="SMART" id="SM00079">
    <property type="entry name" value="PBPe"/>
    <property type="match status" value="1"/>
</dbReference>
<evidence type="ECO:0000256" key="2">
    <source>
        <dbReference type="SAM" id="Phobius"/>
    </source>
</evidence>
<dbReference type="Gene3D" id="3.40.190.10">
    <property type="entry name" value="Periplasmic binding protein-like II"/>
    <property type="match status" value="2"/>
</dbReference>
<feature type="domain" description="Ionotropic glutamate receptor C-terminal" evidence="4">
    <location>
        <begin position="86"/>
        <end position="308"/>
    </location>
</feature>
<dbReference type="GO" id="GO:0016020">
    <property type="term" value="C:membrane"/>
    <property type="evidence" value="ECO:0007669"/>
    <property type="project" value="InterPro"/>
</dbReference>
<dbReference type="Proteomes" id="UP000186795">
    <property type="component" value="Unassembled WGS sequence"/>
</dbReference>
<evidence type="ECO:0000313" key="5">
    <source>
        <dbReference type="EMBL" id="SIS51812.1"/>
    </source>
</evidence>
<keyword evidence="2" id="KW-0812">Transmembrane</keyword>
<dbReference type="SUPFAM" id="SSF53850">
    <property type="entry name" value="Periplasmic binding protein-like II"/>
    <property type="match status" value="1"/>
</dbReference>
<proteinExistence type="predicted"/>
<keyword evidence="1" id="KW-0732">Signal</keyword>
<dbReference type="CDD" id="cd13624">
    <property type="entry name" value="PBP2_Arg_Lys_His"/>
    <property type="match status" value="1"/>
</dbReference>
<gene>
    <name evidence="5" type="ORF">SAMN05421790_102265</name>
</gene>
<dbReference type="EMBL" id="FTOD01000002">
    <property type="protein sequence ID" value="SIS51812.1"/>
    <property type="molecule type" value="Genomic_DNA"/>
</dbReference>
<feature type="transmembrane region" description="Helical" evidence="2">
    <location>
        <begin position="56"/>
        <end position="74"/>
    </location>
</feature>
<name>A0A1N7JR28_9BACL</name>
<organism evidence="5 6">
    <name type="scientific">Kroppenstedtia eburnea</name>
    <dbReference type="NCBI Taxonomy" id="714067"/>
    <lineage>
        <taxon>Bacteria</taxon>
        <taxon>Bacillati</taxon>
        <taxon>Bacillota</taxon>
        <taxon>Bacilli</taxon>
        <taxon>Bacillales</taxon>
        <taxon>Thermoactinomycetaceae</taxon>
        <taxon>Kroppenstedtia</taxon>
    </lineage>
</organism>
<evidence type="ECO:0000256" key="1">
    <source>
        <dbReference type="ARBA" id="ARBA00022729"/>
    </source>
</evidence>
<sequence>MDPGRKISVKGRIVAFIYRLFGKVGVKGNIEWNQGAYIFAIITNLRRRKLKGAEQLKRGFFLSMILVFALLAAACGGGKSAGTATELRVGTDAQYPPFEKQEGNGEITGFDIEIISAVAKAEGMKVSVKHTGWDPLFEAVKRGKIDAGISAMTITEDRLKSYDFSDPYFEAKQLLLVPVNSKVKTLKDLKGKQIGVQSGTTGEEVTKKAFGKTYSGIRGYDDTPAAIEDLVNGRVDGVVADNGVVRFFMKQLDDRKFKVIEDPSFEAEHYGIVVKKGNTELLDKINSGLKKIKEDGTYDQIHSKYFGK</sequence>
<dbReference type="InterPro" id="IPR001320">
    <property type="entry name" value="Iontro_rcpt_C"/>
</dbReference>
<keyword evidence="2" id="KW-1133">Transmembrane helix</keyword>
<keyword evidence="2" id="KW-0472">Membrane</keyword>
<dbReference type="InterPro" id="IPR001638">
    <property type="entry name" value="Solute-binding_3/MltF_N"/>
</dbReference>
<dbReference type="AlphaFoldDB" id="A0A1N7JR28"/>
<dbReference type="PANTHER" id="PTHR35936">
    <property type="entry name" value="MEMBRANE-BOUND LYTIC MUREIN TRANSGLYCOSYLASE F"/>
    <property type="match status" value="1"/>
</dbReference>
<accession>A0A1N7JR28</accession>
<dbReference type="SMART" id="SM00062">
    <property type="entry name" value="PBPb"/>
    <property type="match status" value="1"/>
</dbReference>
<protein>
    <submittedName>
        <fullName evidence="5">Amino acid ABC transporter substrate-binding protein, PAAT family</fullName>
    </submittedName>
</protein>
<dbReference type="PANTHER" id="PTHR35936:SF17">
    <property type="entry name" value="ARGININE-BINDING EXTRACELLULAR PROTEIN ARTP"/>
    <property type="match status" value="1"/>
</dbReference>
<reference evidence="6" key="1">
    <citation type="submission" date="2017-01" db="EMBL/GenBank/DDBJ databases">
        <authorList>
            <person name="Varghese N."/>
            <person name="Submissions S."/>
        </authorList>
    </citation>
    <scope>NUCLEOTIDE SEQUENCE [LARGE SCALE GENOMIC DNA]</scope>
    <source>
        <strain evidence="6">DSM 45196</strain>
    </source>
</reference>
<dbReference type="GO" id="GO:0015276">
    <property type="term" value="F:ligand-gated monoatomic ion channel activity"/>
    <property type="evidence" value="ECO:0007669"/>
    <property type="project" value="InterPro"/>
</dbReference>
<feature type="domain" description="Solute-binding protein family 3/N-terminal" evidence="3">
    <location>
        <begin position="86"/>
        <end position="308"/>
    </location>
</feature>